<keyword evidence="13" id="KW-1185">Reference proteome</keyword>
<dbReference type="Gene3D" id="3.10.50.10">
    <property type="match status" value="1"/>
</dbReference>
<comment type="function">
    <text evidence="8">Involved in the degradation of asparagine-linked glycoproteins. Hydrolyze of N-acetyl-beta-D-glucosamine (1-4)N-acetylglucosamine chitobiose core from the reducing end of the bond, it requires prior cleavage by glycosylasparaginase.</text>
</comment>
<dbReference type="Gene3D" id="3.20.20.80">
    <property type="entry name" value="Glycosidases"/>
    <property type="match status" value="1"/>
</dbReference>
<evidence type="ECO:0000256" key="7">
    <source>
        <dbReference type="ARBA" id="ARBA00023295"/>
    </source>
</evidence>
<organism evidence="12 13">
    <name type="scientific">Podarcis lilfordi</name>
    <name type="common">Lilford's wall lizard</name>
    <dbReference type="NCBI Taxonomy" id="74358"/>
    <lineage>
        <taxon>Eukaryota</taxon>
        <taxon>Metazoa</taxon>
        <taxon>Chordata</taxon>
        <taxon>Craniata</taxon>
        <taxon>Vertebrata</taxon>
        <taxon>Euteleostomi</taxon>
        <taxon>Lepidosauria</taxon>
        <taxon>Squamata</taxon>
        <taxon>Bifurcata</taxon>
        <taxon>Unidentata</taxon>
        <taxon>Episquamata</taxon>
        <taxon>Laterata</taxon>
        <taxon>Lacertibaenia</taxon>
        <taxon>Lacertidae</taxon>
        <taxon>Podarcis</taxon>
    </lineage>
</organism>
<protein>
    <recommendedName>
        <fullName evidence="9">Di-N-acetylchitobiase</fullName>
    </recommendedName>
</protein>
<proteinExistence type="inferred from homology"/>
<dbReference type="PANTHER" id="PTHR46290:SF1">
    <property type="entry name" value="DI-N-ACETYLCHITOBIASE"/>
    <property type="match status" value="1"/>
</dbReference>
<dbReference type="Proteomes" id="UP001178461">
    <property type="component" value="Chromosome 6"/>
</dbReference>
<evidence type="ECO:0000256" key="9">
    <source>
        <dbReference type="ARBA" id="ARBA00074174"/>
    </source>
</evidence>
<dbReference type="AlphaFoldDB" id="A0AA35KGE9"/>
<comment type="subcellular location">
    <subcellularLocation>
        <location evidence="1">Lysosome</location>
    </subcellularLocation>
</comment>
<dbReference type="SMART" id="SM00636">
    <property type="entry name" value="Glyco_18"/>
    <property type="match status" value="1"/>
</dbReference>
<evidence type="ECO:0000313" key="12">
    <source>
        <dbReference type="EMBL" id="CAI5776833.1"/>
    </source>
</evidence>
<dbReference type="InterPro" id="IPR029070">
    <property type="entry name" value="Chitinase_insertion_sf"/>
</dbReference>
<dbReference type="GO" id="GO:0005764">
    <property type="term" value="C:lysosome"/>
    <property type="evidence" value="ECO:0007669"/>
    <property type="project" value="UniProtKB-SubCell"/>
</dbReference>
<evidence type="ECO:0000256" key="8">
    <source>
        <dbReference type="ARBA" id="ARBA00055477"/>
    </source>
</evidence>
<keyword evidence="6" id="KW-0458">Lysosome</keyword>
<dbReference type="GO" id="GO:0005615">
    <property type="term" value="C:extracellular space"/>
    <property type="evidence" value="ECO:0007669"/>
    <property type="project" value="TreeGrafter"/>
</dbReference>
<evidence type="ECO:0000256" key="3">
    <source>
        <dbReference type="ARBA" id="ARBA00022729"/>
    </source>
</evidence>
<gene>
    <name evidence="12" type="ORF">PODLI_1B006125</name>
</gene>
<evidence type="ECO:0000256" key="1">
    <source>
        <dbReference type="ARBA" id="ARBA00004371"/>
    </source>
</evidence>
<dbReference type="FunFam" id="3.10.50.10:FF:000006">
    <property type="entry name" value="Chitobiase, di-N-acetyl"/>
    <property type="match status" value="1"/>
</dbReference>
<dbReference type="GO" id="GO:0008061">
    <property type="term" value="F:chitin binding"/>
    <property type="evidence" value="ECO:0007669"/>
    <property type="project" value="InterPro"/>
</dbReference>
<dbReference type="PROSITE" id="PS51910">
    <property type="entry name" value="GH18_2"/>
    <property type="match status" value="1"/>
</dbReference>
<dbReference type="InterPro" id="IPR051887">
    <property type="entry name" value="GH18_Domain-Containing"/>
</dbReference>
<dbReference type="InterPro" id="IPR011583">
    <property type="entry name" value="Chitinase_II/V-like_cat"/>
</dbReference>
<dbReference type="GO" id="GO:0009313">
    <property type="term" value="P:oligosaccharide catabolic process"/>
    <property type="evidence" value="ECO:0007669"/>
    <property type="project" value="TreeGrafter"/>
</dbReference>
<evidence type="ECO:0000256" key="6">
    <source>
        <dbReference type="ARBA" id="ARBA00023228"/>
    </source>
</evidence>
<comment type="similarity">
    <text evidence="2">Belongs to the glycosyl hydrolase 18 family.</text>
</comment>
<evidence type="ECO:0000259" key="11">
    <source>
        <dbReference type="PROSITE" id="PS51910"/>
    </source>
</evidence>
<dbReference type="InterPro" id="IPR017853">
    <property type="entry name" value="GH"/>
</dbReference>
<dbReference type="GO" id="GO:0004568">
    <property type="term" value="F:chitinase activity"/>
    <property type="evidence" value="ECO:0007669"/>
    <property type="project" value="TreeGrafter"/>
</dbReference>
<feature type="chain" id="PRO_5041267694" description="Di-N-acetylchitobiase" evidence="10">
    <location>
        <begin position="26"/>
        <end position="368"/>
    </location>
</feature>
<evidence type="ECO:0000313" key="13">
    <source>
        <dbReference type="Proteomes" id="UP001178461"/>
    </source>
</evidence>
<dbReference type="EMBL" id="OX395131">
    <property type="protein sequence ID" value="CAI5776833.1"/>
    <property type="molecule type" value="Genomic_DNA"/>
</dbReference>
<keyword evidence="7" id="KW-0326">Glycosidase</keyword>
<feature type="signal peptide" evidence="10">
    <location>
        <begin position="1"/>
        <end position="25"/>
    </location>
</feature>
<dbReference type="InterPro" id="IPR047898">
    <property type="entry name" value="DIAC_cat"/>
</dbReference>
<evidence type="ECO:0000256" key="5">
    <source>
        <dbReference type="ARBA" id="ARBA00023180"/>
    </source>
</evidence>
<dbReference type="GO" id="GO:0006032">
    <property type="term" value="P:chitin catabolic process"/>
    <property type="evidence" value="ECO:0007669"/>
    <property type="project" value="TreeGrafter"/>
</dbReference>
<dbReference type="InterPro" id="IPR001223">
    <property type="entry name" value="Glyco_hydro18_cat"/>
</dbReference>
<evidence type="ECO:0000256" key="10">
    <source>
        <dbReference type="SAM" id="SignalP"/>
    </source>
</evidence>
<dbReference type="PANTHER" id="PTHR46290">
    <property type="entry name" value="DI-N-ACETYLCHITOBIASE"/>
    <property type="match status" value="1"/>
</dbReference>
<keyword evidence="4" id="KW-0378">Hydrolase</keyword>
<dbReference type="Pfam" id="PF00704">
    <property type="entry name" value="Glyco_hydro_18"/>
    <property type="match status" value="1"/>
</dbReference>
<feature type="domain" description="GH18" evidence="11">
    <location>
        <begin position="1"/>
        <end position="368"/>
    </location>
</feature>
<dbReference type="SUPFAM" id="SSF51445">
    <property type="entry name" value="(Trans)glycosidases"/>
    <property type="match status" value="1"/>
</dbReference>
<sequence>MGRLLGSRDTHLLAALLLRLWLGSGTCPCENPVLCNPISESREFEVFVFDVGGKTWKLYDWSQITTVATFGKYDPELMCYAHSKGSRVVLKGDIPLKKIVNPAARTAWINHQVALAKRQYMDGINIDIEQQVKKYSAKYYALTALVEEMTEAFHKEIPGSQVTFDVPWCPECIYKRVYNYTGIANSCDFVFVMSYDEQSQMWSRCILGANAPYNQTLAGYDNYIRIGINPKKLVMGVPWYGYDYTCRGLSKDHVCSVAKIPFRGAPCSDPVGHQVPYKAIMKQIVPRSLSGILWDKEQKAPYVEYKDPWGAFHQVWFDDPRSISLKAAYVKKRGLRGIGMWHADCLSYSGDSAAQGQTAAMWEALKPK</sequence>
<accession>A0AA35KGE9</accession>
<evidence type="ECO:0000256" key="4">
    <source>
        <dbReference type="ARBA" id="ARBA00022801"/>
    </source>
</evidence>
<evidence type="ECO:0000256" key="2">
    <source>
        <dbReference type="ARBA" id="ARBA00009336"/>
    </source>
</evidence>
<keyword evidence="3 10" id="KW-0732">Signal</keyword>
<name>A0AA35KGE9_9SAUR</name>
<dbReference type="CDD" id="cd02875">
    <property type="entry name" value="GH18_chitobiase"/>
    <property type="match status" value="1"/>
</dbReference>
<keyword evidence="5" id="KW-0325">Glycoprotein</keyword>
<reference evidence="12" key="1">
    <citation type="submission" date="2022-12" db="EMBL/GenBank/DDBJ databases">
        <authorList>
            <person name="Alioto T."/>
            <person name="Alioto T."/>
            <person name="Gomez Garrido J."/>
        </authorList>
    </citation>
    <scope>NUCLEOTIDE SEQUENCE</scope>
</reference>
<dbReference type="FunFam" id="3.20.20.80:FF:000250">
    <property type="entry name" value="Probable di-N-acetylchitobiase 1"/>
    <property type="match status" value="1"/>
</dbReference>